<evidence type="ECO:0000313" key="1">
    <source>
        <dbReference type="EMBL" id="KAI9896220.1"/>
    </source>
</evidence>
<dbReference type="EMBL" id="CM047948">
    <property type="protein sequence ID" value="KAI9896220.1"/>
    <property type="molecule type" value="Genomic_DNA"/>
</dbReference>
<sequence>MFATPRQKKPLLPPPSKKRKLASAVEEVSFDSNARHEFLTGFHKRKLQRKKYAQEQAAKQARQEKIEARKQVRDDRRREVEEHVNSVNKMLRESGMAVDPSLGENSENDSDEFTGFPDAPNLEIVDHEEEYIDEDRYTTVTVESVAVTRDGLEKPLTQEEHEEQERVRERKKQEYEAEEEKKRKAARLKKDKKDKKKKFTYENKIDRKLTEAKRRMKIGLHTLLWYESSHISTKSPVQTRRDRMCNE</sequence>
<dbReference type="Proteomes" id="UP001163324">
    <property type="component" value="Chromosome 9"/>
</dbReference>
<evidence type="ECO:0000313" key="2">
    <source>
        <dbReference type="Proteomes" id="UP001163324"/>
    </source>
</evidence>
<name>A0ACC0UR64_9HYPO</name>
<proteinExistence type="predicted"/>
<keyword evidence="2" id="KW-1185">Reference proteome</keyword>
<comment type="caution">
    <text evidence="1">The sequence shown here is derived from an EMBL/GenBank/DDBJ whole genome shotgun (WGS) entry which is preliminary data.</text>
</comment>
<organism evidence="1 2">
    <name type="scientific">Trichothecium roseum</name>
    <dbReference type="NCBI Taxonomy" id="47278"/>
    <lineage>
        <taxon>Eukaryota</taxon>
        <taxon>Fungi</taxon>
        <taxon>Dikarya</taxon>
        <taxon>Ascomycota</taxon>
        <taxon>Pezizomycotina</taxon>
        <taxon>Sordariomycetes</taxon>
        <taxon>Hypocreomycetidae</taxon>
        <taxon>Hypocreales</taxon>
        <taxon>Hypocreales incertae sedis</taxon>
        <taxon>Trichothecium</taxon>
    </lineage>
</organism>
<protein>
    <submittedName>
        <fullName evidence="1">Uncharacterized protein</fullName>
    </submittedName>
</protein>
<accession>A0ACC0UR64</accession>
<reference evidence="1" key="1">
    <citation type="submission" date="2022-10" db="EMBL/GenBank/DDBJ databases">
        <title>Complete Genome of Trichothecium roseum strain YXFP-22015, a Plant Pathogen Isolated from Citrus.</title>
        <authorList>
            <person name="Wang Y."/>
            <person name="Zhu L."/>
        </authorList>
    </citation>
    <scope>NUCLEOTIDE SEQUENCE</scope>
    <source>
        <strain evidence="1">YXFP-22015</strain>
    </source>
</reference>
<gene>
    <name evidence="1" type="ORF">N3K66_008392</name>
</gene>